<accession>A0AAU7IXJ9</accession>
<dbReference type="AlphaFoldDB" id="A0AAU7IXJ9"/>
<organism evidence="1 2">
    <name type="scientific">Enterobacter dykesii</name>
    <dbReference type="NCBI Taxonomy" id="2797506"/>
    <lineage>
        <taxon>Bacteria</taxon>
        <taxon>Pseudomonadati</taxon>
        <taxon>Pseudomonadota</taxon>
        <taxon>Gammaproteobacteria</taxon>
        <taxon>Enterobacterales</taxon>
        <taxon>Enterobacteriaceae</taxon>
        <taxon>Enterobacter</taxon>
    </lineage>
</organism>
<dbReference type="Proteomes" id="UP000323234">
    <property type="component" value="Chromosome"/>
</dbReference>
<name>A0AAU7IXJ9_9ENTR</name>
<reference evidence="1" key="1">
    <citation type="submission" date="2023-05" db="EMBL/GenBank/DDBJ databases">
        <title>Complete genome sequence data from fresh produce 2nd batch.</title>
        <authorList>
            <person name="Stein M."/>
            <person name="Cho G.-S."/>
            <person name="Brinks E."/>
            <person name="Franz C.M.A.P."/>
        </authorList>
    </citation>
    <scope>NUCLEOTIDE SEQUENCE [LARGE SCALE GENOMIC DNA]</scope>
    <source>
        <strain evidence="1">E1</strain>
    </source>
</reference>
<sequence length="112" mass="11693">MMIVSSEERSFRDVVIYRDDPVFSHKTKTFATLAVDAVPGTLLTSTGEAYASGSDLLIALDSHKAGSNVPVIVVDRGCVLNRAGLIGTDATAVANAIAQIEASGLNRVSVSE</sequence>
<evidence type="ECO:0000313" key="1">
    <source>
        <dbReference type="EMBL" id="XBN38504.1"/>
    </source>
</evidence>
<dbReference type="EMBL" id="CP126604">
    <property type="protein sequence ID" value="XBN38504.1"/>
    <property type="molecule type" value="Genomic_DNA"/>
</dbReference>
<evidence type="ECO:0000313" key="2">
    <source>
        <dbReference type="Proteomes" id="UP000323234"/>
    </source>
</evidence>
<gene>
    <name evidence="1" type="ORF">F0320_14360</name>
</gene>
<dbReference type="RefSeq" id="WP_228553234.1">
    <property type="nucleotide sequence ID" value="NZ_CP126604.1"/>
</dbReference>
<dbReference type="KEGG" id="edy:F0320_14360"/>
<keyword evidence="2" id="KW-1185">Reference proteome</keyword>
<proteinExistence type="predicted"/>
<evidence type="ECO:0008006" key="3">
    <source>
        <dbReference type="Google" id="ProtNLM"/>
    </source>
</evidence>
<protein>
    <recommendedName>
        <fullName evidence="3">Head decoration protein</fullName>
    </recommendedName>
</protein>